<evidence type="ECO:0000313" key="1">
    <source>
        <dbReference type="EMBL" id="BDU01074.1"/>
    </source>
</evidence>
<dbReference type="Gene3D" id="3.30.565.10">
    <property type="entry name" value="Histidine kinase-like ATPase, C-terminal domain"/>
    <property type="match status" value="1"/>
</dbReference>
<evidence type="ECO:0008006" key="3">
    <source>
        <dbReference type="Google" id="ProtNLM"/>
    </source>
</evidence>
<dbReference type="InterPro" id="IPR050267">
    <property type="entry name" value="Anti-sigma-factor_SerPK"/>
</dbReference>
<accession>A0ABN6U778</accession>
<name>A0ABN6U778_9NOCA</name>
<dbReference type="CDD" id="cd16936">
    <property type="entry name" value="HATPase_RsbW-like"/>
    <property type="match status" value="1"/>
</dbReference>
<organism evidence="1 2">
    <name type="scientific">Nocardia sputorum</name>
    <dbReference type="NCBI Taxonomy" id="2984338"/>
    <lineage>
        <taxon>Bacteria</taxon>
        <taxon>Bacillati</taxon>
        <taxon>Actinomycetota</taxon>
        <taxon>Actinomycetes</taxon>
        <taxon>Mycobacteriales</taxon>
        <taxon>Nocardiaceae</taxon>
        <taxon>Nocardia</taxon>
    </lineage>
</organism>
<dbReference type="Proteomes" id="UP001317870">
    <property type="component" value="Chromosome"/>
</dbReference>
<dbReference type="RefSeq" id="WP_434086114.1">
    <property type="nucleotide sequence ID" value="NZ_AP026978.1"/>
</dbReference>
<reference evidence="1 2" key="1">
    <citation type="submission" date="2022-11" db="EMBL/GenBank/DDBJ databases">
        <title>Genome Sequencing of Nocardia sp. ON39_IFM12276 and assembly.</title>
        <authorList>
            <person name="Shimojima M."/>
            <person name="Toyokawa M."/>
            <person name="Uesaka K."/>
        </authorList>
    </citation>
    <scope>NUCLEOTIDE SEQUENCE [LARGE SCALE GENOMIC DNA]</scope>
    <source>
        <strain evidence="1 2">IFM 12276</strain>
    </source>
</reference>
<keyword evidence="2" id="KW-1185">Reference proteome</keyword>
<dbReference type="InterPro" id="IPR036890">
    <property type="entry name" value="HATPase_C_sf"/>
</dbReference>
<dbReference type="EMBL" id="AP026978">
    <property type="protein sequence ID" value="BDU01074.1"/>
    <property type="molecule type" value="Genomic_DNA"/>
</dbReference>
<dbReference type="PANTHER" id="PTHR35526">
    <property type="entry name" value="ANTI-SIGMA-F FACTOR RSBW-RELATED"/>
    <property type="match status" value="1"/>
</dbReference>
<protein>
    <recommendedName>
        <fullName evidence="3">ATP-binding protein</fullName>
    </recommendedName>
</protein>
<sequence>MWQRIHDVLRDRARVQAGRDTRPTAAVIDSQTVRGADTVAAGTTGYDAGKKIKGRKIVEHAGRPLLEVHMDQPVDQFLRIEDAVQVSDELAGNAVVHARAPRGCRLMVAGHGWLRVEVEDASPAPARIRRPDHTGGCGLILVDQLATCWAVDYHGPGKTVWAELGTRGRG</sequence>
<dbReference type="PANTHER" id="PTHR35526:SF3">
    <property type="entry name" value="ANTI-SIGMA-F FACTOR RSBW"/>
    <property type="match status" value="1"/>
</dbReference>
<evidence type="ECO:0000313" key="2">
    <source>
        <dbReference type="Proteomes" id="UP001317870"/>
    </source>
</evidence>
<gene>
    <name evidence="1" type="ORF">IFM12276_41020</name>
</gene>
<proteinExistence type="predicted"/>